<evidence type="ECO:0000313" key="11">
    <source>
        <dbReference type="EMBL" id="QUV95686.1"/>
    </source>
</evidence>
<evidence type="ECO:0000256" key="4">
    <source>
        <dbReference type="ARBA" id="ARBA00022695"/>
    </source>
</evidence>
<dbReference type="InterPro" id="IPR043519">
    <property type="entry name" value="NT_sf"/>
</dbReference>
<evidence type="ECO:0000256" key="9">
    <source>
        <dbReference type="ARBA" id="ARBA00038276"/>
    </source>
</evidence>
<comment type="similarity">
    <text evidence="9">Belongs to the MntA antitoxin family.</text>
</comment>
<dbReference type="RefSeq" id="WP_211423894.1">
    <property type="nucleotide sequence ID" value="NZ_CP072643.1"/>
</dbReference>
<keyword evidence="6" id="KW-0547">Nucleotide-binding</keyword>
<keyword evidence="2" id="KW-1277">Toxin-antitoxin system</keyword>
<evidence type="ECO:0000313" key="12">
    <source>
        <dbReference type="Proteomes" id="UP000677668"/>
    </source>
</evidence>
<evidence type="ECO:0000256" key="5">
    <source>
        <dbReference type="ARBA" id="ARBA00022723"/>
    </source>
</evidence>
<keyword evidence="5" id="KW-0479">Metal-binding</keyword>
<dbReference type="Proteomes" id="UP000677668">
    <property type="component" value="Chromosome 2"/>
</dbReference>
<keyword evidence="3" id="KW-0808">Transferase</keyword>
<sequence>MTLRALLQEKREDILRLCAKYGAHNVRVFGSAVRGEDRPDSDVDFLVDFEPGRSLLDQIALALELGQLLGRKADVVTDSGLYWLLRRRILKEARPL</sequence>
<name>A0ABX8B9F4_9BACT</name>
<organism evidence="11 12">
    <name type="scientific">Chloracidobacterium sp. N</name>
    <dbReference type="NCBI Taxonomy" id="2821540"/>
    <lineage>
        <taxon>Bacteria</taxon>
        <taxon>Pseudomonadati</taxon>
        <taxon>Acidobacteriota</taxon>
        <taxon>Terriglobia</taxon>
        <taxon>Terriglobales</taxon>
        <taxon>Acidobacteriaceae</taxon>
        <taxon>Chloracidobacterium</taxon>
        <taxon>Chloracidobacterium aggregatum</taxon>
    </lineage>
</organism>
<accession>A0ABX8B9F4</accession>
<evidence type="ECO:0000256" key="1">
    <source>
        <dbReference type="ARBA" id="ARBA00001946"/>
    </source>
</evidence>
<reference evidence="11 12" key="1">
    <citation type="submission" date="2021-03" db="EMBL/GenBank/DDBJ databases">
        <title>Genomic and phenotypic characterization of Chloracidobacterium isolates provides evidence for multiple species.</title>
        <authorList>
            <person name="Saini M.K."/>
            <person name="Costas A.M.G."/>
            <person name="Tank M."/>
            <person name="Bryant D.A."/>
        </authorList>
    </citation>
    <scope>NUCLEOTIDE SEQUENCE [LARGE SCALE GENOMIC DNA]</scope>
    <source>
        <strain evidence="11 12">N</strain>
    </source>
</reference>
<dbReference type="PANTHER" id="PTHR33571:SF12">
    <property type="entry name" value="BSL3053 PROTEIN"/>
    <property type="match status" value="1"/>
</dbReference>
<dbReference type="InterPro" id="IPR052038">
    <property type="entry name" value="Type-VII_TA_antitoxin"/>
</dbReference>
<dbReference type="CDD" id="cd05403">
    <property type="entry name" value="NT_KNTase_like"/>
    <property type="match status" value="1"/>
</dbReference>
<dbReference type="Gene3D" id="3.30.460.10">
    <property type="entry name" value="Beta Polymerase, domain 2"/>
    <property type="match status" value="1"/>
</dbReference>
<evidence type="ECO:0000259" key="10">
    <source>
        <dbReference type="Pfam" id="PF01909"/>
    </source>
</evidence>
<feature type="domain" description="Polymerase nucleotidyl transferase" evidence="10">
    <location>
        <begin position="16"/>
        <end position="94"/>
    </location>
</feature>
<dbReference type="PANTHER" id="PTHR33571">
    <property type="entry name" value="SSL8005 PROTEIN"/>
    <property type="match status" value="1"/>
</dbReference>
<evidence type="ECO:0000256" key="7">
    <source>
        <dbReference type="ARBA" id="ARBA00022840"/>
    </source>
</evidence>
<keyword evidence="12" id="KW-1185">Reference proteome</keyword>
<dbReference type="Pfam" id="PF01909">
    <property type="entry name" value="NTP_transf_2"/>
    <property type="match status" value="1"/>
</dbReference>
<dbReference type="InterPro" id="IPR002934">
    <property type="entry name" value="Polymerase_NTP_transf_dom"/>
</dbReference>
<comment type="cofactor">
    <cofactor evidence="1">
        <name>Mg(2+)</name>
        <dbReference type="ChEBI" id="CHEBI:18420"/>
    </cofactor>
</comment>
<protein>
    <submittedName>
        <fullName evidence="11">Nucleotidyltransferase family protein</fullName>
    </submittedName>
</protein>
<keyword evidence="4" id="KW-0548">Nucleotidyltransferase</keyword>
<keyword evidence="7" id="KW-0067">ATP-binding</keyword>
<evidence type="ECO:0000256" key="8">
    <source>
        <dbReference type="ARBA" id="ARBA00022842"/>
    </source>
</evidence>
<dbReference type="EMBL" id="CP072643">
    <property type="protein sequence ID" value="QUV95686.1"/>
    <property type="molecule type" value="Genomic_DNA"/>
</dbReference>
<keyword evidence="8" id="KW-0460">Magnesium</keyword>
<evidence type="ECO:0000256" key="2">
    <source>
        <dbReference type="ARBA" id="ARBA00022649"/>
    </source>
</evidence>
<evidence type="ECO:0000256" key="6">
    <source>
        <dbReference type="ARBA" id="ARBA00022741"/>
    </source>
</evidence>
<proteinExistence type="inferred from homology"/>
<gene>
    <name evidence="11" type="ORF">J8C05_12730</name>
</gene>
<evidence type="ECO:0000256" key="3">
    <source>
        <dbReference type="ARBA" id="ARBA00022679"/>
    </source>
</evidence>
<dbReference type="SUPFAM" id="SSF81301">
    <property type="entry name" value="Nucleotidyltransferase"/>
    <property type="match status" value="1"/>
</dbReference>